<keyword evidence="2" id="KW-1185">Reference proteome</keyword>
<evidence type="ECO:0000313" key="1">
    <source>
        <dbReference type="EMBL" id="KAK4019927.1"/>
    </source>
</evidence>
<accession>A0ABR0A460</accession>
<organism evidence="1 2">
    <name type="scientific">Daphnia magna</name>
    <dbReference type="NCBI Taxonomy" id="35525"/>
    <lineage>
        <taxon>Eukaryota</taxon>
        <taxon>Metazoa</taxon>
        <taxon>Ecdysozoa</taxon>
        <taxon>Arthropoda</taxon>
        <taxon>Crustacea</taxon>
        <taxon>Branchiopoda</taxon>
        <taxon>Diplostraca</taxon>
        <taxon>Cladocera</taxon>
        <taxon>Anomopoda</taxon>
        <taxon>Daphniidae</taxon>
        <taxon>Daphnia</taxon>
    </lineage>
</organism>
<comment type="caution">
    <text evidence="1">The sequence shown here is derived from an EMBL/GenBank/DDBJ whole genome shotgun (WGS) entry which is preliminary data.</text>
</comment>
<evidence type="ECO:0000313" key="2">
    <source>
        <dbReference type="Proteomes" id="UP001234178"/>
    </source>
</evidence>
<name>A0ABR0A460_9CRUS</name>
<proteinExistence type="predicted"/>
<reference evidence="1 2" key="1">
    <citation type="journal article" date="2023" name="Nucleic Acids Res.">
        <title>The hologenome of Daphnia magna reveals possible DNA methylation and microbiome-mediated evolution of the host genome.</title>
        <authorList>
            <person name="Chaturvedi A."/>
            <person name="Li X."/>
            <person name="Dhandapani V."/>
            <person name="Marshall H."/>
            <person name="Kissane S."/>
            <person name="Cuenca-Cambronero M."/>
            <person name="Asole G."/>
            <person name="Calvet F."/>
            <person name="Ruiz-Romero M."/>
            <person name="Marangio P."/>
            <person name="Guigo R."/>
            <person name="Rago D."/>
            <person name="Mirbahai L."/>
            <person name="Eastwood N."/>
            <person name="Colbourne J.K."/>
            <person name="Zhou J."/>
            <person name="Mallon E."/>
            <person name="Orsini L."/>
        </authorList>
    </citation>
    <scope>NUCLEOTIDE SEQUENCE [LARGE SCALE GENOMIC DNA]</scope>
    <source>
        <strain evidence="1">LRV0_1</strain>
    </source>
</reference>
<gene>
    <name evidence="1" type="ORF">OUZ56_001927</name>
</gene>
<sequence length="95" mass="11328">MYEHYQNIHLYQLRLHGFFLESVTAMPFEKLLSVIKKKEKVVKKVFLCVLYAPVHFNCPAIYPKLLRDVGPILLFCFLKVRGECRESCYGMKRHY</sequence>
<protein>
    <submittedName>
        <fullName evidence="1">Uncharacterized protein</fullName>
    </submittedName>
</protein>
<dbReference type="Proteomes" id="UP001234178">
    <property type="component" value="Unassembled WGS sequence"/>
</dbReference>
<dbReference type="EMBL" id="JAOYFB010000036">
    <property type="protein sequence ID" value="KAK4019927.1"/>
    <property type="molecule type" value="Genomic_DNA"/>
</dbReference>